<evidence type="ECO:0000256" key="16">
    <source>
        <dbReference type="ARBA" id="ARBA00048914"/>
    </source>
</evidence>
<feature type="domain" description="FAD-binding PCMH-type" evidence="18">
    <location>
        <begin position="59"/>
        <end position="226"/>
    </location>
</feature>
<evidence type="ECO:0000256" key="6">
    <source>
        <dbReference type="ARBA" id="ARBA00022490"/>
    </source>
</evidence>
<accession>A0ABQ4I9C3</accession>
<dbReference type="InterPro" id="IPR036318">
    <property type="entry name" value="FAD-bd_PCMH-like_sf"/>
</dbReference>
<dbReference type="InterPro" id="IPR016169">
    <property type="entry name" value="FAD-bd_PCMH_sub2"/>
</dbReference>
<keyword evidence="7 17" id="KW-0132">Cell division</keyword>
<name>A0ABQ4I9C3_9ACTN</name>
<keyword evidence="15 17" id="KW-0961">Cell wall biogenesis/degradation</keyword>
<feature type="active site" description="Proton donor" evidence="17">
    <location>
        <position position="281"/>
    </location>
</feature>
<feature type="active site" evidence="17">
    <location>
        <position position="204"/>
    </location>
</feature>
<dbReference type="InterPro" id="IPR011601">
    <property type="entry name" value="MurB_C"/>
</dbReference>
<evidence type="ECO:0000313" key="20">
    <source>
        <dbReference type="Proteomes" id="UP000647860"/>
    </source>
</evidence>
<keyword evidence="11 17" id="KW-0133">Cell shape</keyword>
<dbReference type="HAMAP" id="MF_00037">
    <property type="entry name" value="MurB"/>
    <property type="match status" value="1"/>
</dbReference>
<evidence type="ECO:0000256" key="5">
    <source>
        <dbReference type="ARBA" id="ARBA00010485"/>
    </source>
</evidence>
<comment type="similarity">
    <text evidence="5 17">Belongs to the MurB family.</text>
</comment>
<dbReference type="SUPFAM" id="SSF56194">
    <property type="entry name" value="Uridine diphospho-N-Acetylenolpyruvylglucosamine reductase, MurB, C-terminal domain"/>
    <property type="match status" value="1"/>
</dbReference>
<dbReference type="Pfam" id="PF02873">
    <property type="entry name" value="MurB_C"/>
    <property type="match status" value="1"/>
</dbReference>
<evidence type="ECO:0000256" key="3">
    <source>
        <dbReference type="ARBA" id="ARBA00004496"/>
    </source>
</evidence>
<dbReference type="Gene3D" id="3.90.78.10">
    <property type="entry name" value="UDP-N-acetylenolpyruvoylglucosamine reductase, C-terminal domain"/>
    <property type="match status" value="1"/>
</dbReference>
<evidence type="ECO:0000256" key="4">
    <source>
        <dbReference type="ARBA" id="ARBA00004752"/>
    </source>
</evidence>
<evidence type="ECO:0000256" key="8">
    <source>
        <dbReference type="ARBA" id="ARBA00022630"/>
    </source>
</evidence>
<dbReference type="PROSITE" id="PS51387">
    <property type="entry name" value="FAD_PCMH"/>
    <property type="match status" value="1"/>
</dbReference>
<dbReference type="EMBL" id="BOPA01000010">
    <property type="protein sequence ID" value="GIJ14480.1"/>
    <property type="molecule type" value="Genomic_DNA"/>
</dbReference>
<sequence>MLPCILLIAILPGVTGPPVGATATSQPRVKDVPDVYAQPTAAAQPVIPGELSQYTTLRLGGPARRIVTATTAEEIVAHVREAGEHVLLLAGGSNVVIGDAGFPGTVILVRSRGLRVLTEDEQTVTIRVEAGEPWDDLVAATVRNGWSGLECLSGIPGSTGATPIQNVGAYGQEVAETIVGVQVYDRTAGTISLLDAADCGFAYRASIFKYSERWVVLAVDFRLARSPLSGPVRYAELARALGVEVGDRVPLAHARATVLELRAGKGMVLDAADPDTRSVGSFFTNPVLDAAEYEVLRQHAADIGEPPAWPGAGDLVKVSAAWLIDKAGFGKGYAGPEGVAISSKHTLALTNQTGTATTEALLTLAREIRDGVHARFAVTLHPEPVLITCTL</sequence>
<keyword evidence="20" id="KW-1185">Reference proteome</keyword>
<proteinExistence type="inferred from homology"/>
<evidence type="ECO:0000256" key="14">
    <source>
        <dbReference type="ARBA" id="ARBA00023306"/>
    </source>
</evidence>
<dbReference type="NCBIfam" id="NF010478">
    <property type="entry name" value="PRK13903.1"/>
    <property type="match status" value="1"/>
</dbReference>
<comment type="subcellular location">
    <subcellularLocation>
        <location evidence="3 17">Cytoplasm</location>
    </subcellularLocation>
</comment>
<keyword evidence="13 17" id="KW-0560">Oxidoreductase</keyword>
<dbReference type="PANTHER" id="PTHR21071:SF4">
    <property type="entry name" value="UDP-N-ACETYLENOLPYRUVOYLGLUCOSAMINE REDUCTASE"/>
    <property type="match status" value="1"/>
</dbReference>
<dbReference type="InterPro" id="IPR006094">
    <property type="entry name" value="Oxid_FAD_bind_N"/>
</dbReference>
<dbReference type="SUPFAM" id="SSF56176">
    <property type="entry name" value="FAD-binding/transporter-associated domain-like"/>
    <property type="match status" value="1"/>
</dbReference>
<evidence type="ECO:0000313" key="19">
    <source>
        <dbReference type="EMBL" id="GIJ14480.1"/>
    </source>
</evidence>
<comment type="function">
    <text evidence="2 17">Cell wall formation.</text>
</comment>
<evidence type="ECO:0000256" key="10">
    <source>
        <dbReference type="ARBA" id="ARBA00022857"/>
    </source>
</evidence>
<evidence type="ECO:0000259" key="18">
    <source>
        <dbReference type="PROSITE" id="PS51387"/>
    </source>
</evidence>
<dbReference type="InterPro" id="IPR036635">
    <property type="entry name" value="MurB_C_sf"/>
</dbReference>
<comment type="cofactor">
    <cofactor evidence="1 17">
        <name>FAD</name>
        <dbReference type="ChEBI" id="CHEBI:57692"/>
    </cofactor>
</comment>
<evidence type="ECO:0000256" key="7">
    <source>
        <dbReference type="ARBA" id="ARBA00022618"/>
    </source>
</evidence>
<dbReference type="InterPro" id="IPR016166">
    <property type="entry name" value="FAD-bd_PCMH"/>
</dbReference>
<dbReference type="Gene3D" id="3.30.465.10">
    <property type="match status" value="1"/>
</dbReference>
<organism evidence="19 20">
    <name type="scientific">Micromonospora gifhornensis</name>
    <dbReference type="NCBI Taxonomy" id="84594"/>
    <lineage>
        <taxon>Bacteria</taxon>
        <taxon>Bacillati</taxon>
        <taxon>Actinomycetota</taxon>
        <taxon>Actinomycetes</taxon>
        <taxon>Micromonosporales</taxon>
        <taxon>Micromonosporaceae</taxon>
        <taxon>Micromonospora</taxon>
    </lineage>
</organism>
<reference evidence="19 20" key="1">
    <citation type="submission" date="2021-01" db="EMBL/GenBank/DDBJ databases">
        <title>Whole genome shotgun sequence of Verrucosispora gifhornensis NBRC 16317.</title>
        <authorList>
            <person name="Komaki H."/>
            <person name="Tamura T."/>
        </authorList>
    </citation>
    <scope>NUCLEOTIDE SEQUENCE [LARGE SCALE GENOMIC DNA]</scope>
    <source>
        <strain evidence="19 20">NBRC 16317</strain>
    </source>
</reference>
<gene>
    <name evidence="17 19" type="primary">murB</name>
    <name evidence="19" type="ORF">Vgi01_11640</name>
</gene>
<keyword evidence="9 17" id="KW-0274">FAD</keyword>
<dbReference type="InterPro" id="IPR003170">
    <property type="entry name" value="MurB"/>
</dbReference>
<evidence type="ECO:0000256" key="9">
    <source>
        <dbReference type="ARBA" id="ARBA00022827"/>
    </source>
</evidence>
<evidence type="ECO:0000256" key="17">
    <source>
        <dbReference type="HAMAP-Rule" id="MF_00037"/>
    </source>
</evidence>
<comment type="pathway">
    <text evidence="4 17">Cell wall biogenesis; peptidoglycan biosynthesis.</text>
</comment>
<dbReference type="EC" id="1.3.1.98" evidence="17"/>
<evidence type="ECO:0000256" key="2">
    <source>
        <dbReference type="ARBA" id="ARBA00003921"/>
    </source>
</evidence>
<keyword evidence="6 17" id="KW-0963">Cytoplasm</keyword>
<dbReference type="InterPro" id="IPR016167">
    <property type="entry name" value="FAD-bd_PCMH_sub1"/>
</dbReference>
<evidence type="ECO:0000256" key="1">
    <source>
        <dbReference type="ARBA" id="ARBA00001974"/>
    </source>
</evidence>
<feature type="active site" evidence="17">
    <location>
        <position position="383"/>
    </location>
</feature>
<dbReference type="Pfam" id="PF01565">
    <property type="entry name" value="FAD_binding_4"/>
    <property type="match status" value="1"/>
</dbReference>
<dbReference type="PANTHER" id="PTHR21071">
    <property type="entry name" value="UDP-N-ACETYLENOLPYRUVOYLGLUCOSAMINE REDUCTASE"/>
    <property type="match status" value="1"/>
</dbReference>
<evidence type="ECO:0000256" key="15">
    <source>
        <dbReference type="ARBA" id="ARBA00023316"/>
    </source>
</evidence>
<keyword evidence="14 17" id="KW-0131">Cell cycle</keyword>
<comment type="caution">
    <text evidence="19">The sequence shown here is derived from an EMBL/GenBank/DDBJ whole genome shotgun (WGS) entry which is preliminary data.</text>
</comment>
<evidence type="ECO:0000256" key="12">
    <source>
        <dbReference type="ARBA" id="ARBA00022984"/>
    </source>
</evidence>
<keyword evidence="10 17" id="KW-0521">NADP</keyword>
<evidence type="ECO:0000256" key="13">
    <source>
        <dbReference type="ARBA" id="ARBA00023002"/>
    </source>
</evidence>
<dbReference type="Proteomes" id="UP000647860">
    <property type="component" value="Unassembled WGS sequence"/>
</dbReference>
<dbReference type="Gene3D" id="3.30.43.10">
    <property type="entry name" value="Uridine Diphospho-n-acetylenolpyruvylglucosamine Reductase, domain 2"/>
    <property type="match status" value="1"/>
</dbReference>
<comment type="catalytic activity">
    <reaction evidence="16 17">
        <text>UDP-N-acetyl-alpha-D-muramate + NADP(+) = UDP-N-acetyl-3-O-(1-carboxyvinyl)-alpha-D-glucosamine + NADPH + H(+)</text>
        <dbReference type="Rhea" id="RHEA:12248"/>
        <dbReference type="ChEBI" id="CHEBI:15378"/>
        <dbReference type="ChEBI" id="CHEBI:57783"/>
        <dbReference type="ChEBI" id="CHEBI:58349"/>
        <dbReference type="ChEBI" id="CHEBI:68483"/>
        <dbReference type="ChEBI" id="CHEBI:70757"/>
        <dbReference type="EC" id="1.3.1.98"/>
    </reaction>
</comment>
<keyword evidence="8 17" id="KW-0285">Flavoprotein</keyword>
<evidence type="ECO:0000256" key="11">
    <source>
        <dbReference type="ARBA" id="ARBA00022960"/>
    </source>
</evidence>
<protein>
    <recommendedName>
        <fullName evidence="17">UDP-N-acetylenolpyruvoylglucosamine reductase</fullName>
        <ecNumber evidence="17">1.3.1.98</ecNumber>
    </recommendedName>
    <alternativeName>
        <fullName evidence="17">UDP-N-acetylmuramate dehydrogenase</fullName>
    </alternativeName>
</protein>
<keyword evidence="12 17" id="KW-0573">Peptidoglycan synthesis</keyword>